<protein>
    <recommendedName>
        <fullName evidence="4">DUF4440 domain-containing protein</fullName>
    </recommendedName>
</protein>
<dbReference type="InterPro" id="IPR032710">
    <property type="entry name" value="NTF2-like_dom_sf"/>
</dbReference>
<keyword evidence="3" id="KW-1185">Reference proteome</keyword>
<evidence type="ECO:0000313" key="3">
    <source>
        <dbReference type="Proteomes" id="UP001595823"/>
    </source>
</evidence>
<sequence length="157" mass="16409">MKPTRFTPVAATAAAALLALAACSSAEDDAQEAAEDIIADMENLDAAIAEADVDAIHSFADEHLCADAVDSFKKSFEGYEELSPEDLEGKGGGAEYDPADIKVAEVTVDGDTAEVTIEGSGTDPLTRKKLDDGGATITFVKEGDDWKSCPFTGSEEE</sequence>
<dbReference type="PROSITE" id="PS51257">
    <property type="entry name" value="PROKAR_LIPOPROTEIN"/>
    <property type="match status" value="1"/>
</dbReference>
<reference evidence="3" key="1">
    <citation type="journal article" date="2019" name="Int. J. Syst. Evol. Microbiol.">
        <title>The Global Catalogue of Microorganisms (GCM) 10K type strain sequencing project: providing services to taxonomists for standard genome sequencing and annotation.</title>
        <authorList>
            <consortium name="The Broad Institute Genomics Platform"/>
            <consortium name="The Broad Institute Genome Sequencing Center for Infectious Disease"/>
            <person name="Wu L."/>
            <person name="Ma J."/>
        </authorList>
    </citation>
    <scope>NUCLEOTIDE SEQUENCE [LARGE SCALE GENOMIC DNA]</scope>
    <source>
        <strain evidence="3">IBRC-M 10908</strain>
    </source>
</reference>
<dbReference type="EMBL" id="JBHSDK010000015">
    <property type="protein sequence ID" value="MFC4335804.1"/>
    <property type="molecule type" value="Genomic_DNA"/>
</dbReference>
<evidence type="ECO:0000313" key="2">
    <source>
        <dbReference type="EMBL" id="MFC4335804.1"/>
    </source>
</evidence>
<evidence type="ECO:0008006" key="4">
    <source>
        <dbReference type="Google" id="ProtNLM"/>
    </source>
</evidence>
<dbReference type="Proteomes" id="UP001595823">
    <property type="component" value="Unassembled WGS sequence"/>
</dbReference>
<organism evidence="2 3">
    <name type="scientific">Salininema proteolyticum</name>
    <dbReference type="NCBI Taxonomy" id="1607685"/>
    <lineage>
        <taxon>Bacteria</taxon>
        <taxon>Bacillati</taxon>
        <taxon>Actinomycetota</taxon>
        <taxon>Actinomycetes</taxon>
        <taxon>Glycomycetales</taxon>
        <taxon>Glycomycetaceae</taxon>
        <taxon>Salininema</taxon>
    </lineage>
</organism>
<proteinExistence type="predicted"/>
<dbReference type="Gene3D" id="3.10.450.50">
    <property type="match status" value="1"/>
</dbReference>
<comment type="caution">
    <text evidence="2">The sequence shown here is derived from an EMBL/GenBank/DDBJ whole genome shotgun (WGS) entry which is preliminary data.</text>
</comment>
<dbReference type="RefSeq" id="WP_380621023.1">
    <property type="nucleotide sequence ID" value="NZ_JBHSDK010000015.1"/>
</dbReference>
<name>A0ABV8TYB0_9ACTN</name>
<gene>
    <name evidence="2" type="ORF">ACFPET_11385</name>
</gene>
<accession>A0ABV8TYB0</accession>
<dbReference type="SUPFAM" id="SSF54427">
    <property type="entry name" value="NTF2-like"/>
    <property type="match status" value="1"/>
</dbReference>
<evidence type="ECO:0000256" key="1">
    <source>
        <dbReference type="SAM" id="SignalP"/>
    </source>
</evidence>
<feature type="chain" id="PRO_5046359620" description="DUF4440 domain-containing protein" evidence="1">
    <location>
        <begin position="27"/>
        <end position="157"/>
    </location>
</feature>
<keyword evidence="1" id="KW-0732">Signal</keyword>
<feature type="signal peptide" evidence="1">
    <location>
        <begin position="1"/>
        <end position="26"/>
    </location>
</feature>